<evidence type="ECO:0000256" key="4">
    <source>
        <dbReference type="ARBA" id="ARBA00023212"/>
    </source>
</evidence>
<dbReference type="PANTHER" id="PTHR19302:SF70">
    <property type="entry name" value="GAMMA-TUBULIN COMPLEX COMPONENT 6"/>
    <property type="match status" value="1"/>
</dbReference>
<accession>A0ABR3Y6A1</accession>
<keyword evidence="2 5" id="KW-0963">Cytoplasm</keyword>
<keyword evidence="3 5" id="KW-0493">Microtubule</keyword>
<evidence type="ECO:0000256" key="5">
    <source>
        <dbReference type="RuleBase" id="RU363050"/>
    </source>
</evidence>
<evidence type="ECO:0000256" key="1">
    <source>
        <dbReference type="ARBA" id="ARBA00010337"/>
    </source>
</evidence>
<dbReference type="Pfam" id="PF04130">
    <property type="entry name" value="GCP_C_terminal"/>
    <property type="match status" value="1"/>
</dbReference>
<evidence type="ECO:0000256" key="2">
    <source>
        <dbReference type="ARBA" id="ARBA00022490"/>
    </source>
</evidence>
<dbReference type="InterPro" id="IPR042241">
    <property type="entry name" value="GCP_C_sf"/>
</dbReference>
<gene>
    <name evidence="9" type="ORF">VTK73DRAFT_8330</name>
</gene>
<dbReference type="Gene3D" id="1.20.120.1900">
    <property type="entry name" value="Gamma-tubulin complex, C-terminal domain"/>
    <property type="match status" value="1"/>
</dbReference>
<name>A0ABR3Y6A1_9PEZI</name>
<comment type="caution">
    <text evidence="9">The sequence shown here is derived from an EMBL/GenBank/DDBJ whole genome shotgun (WGS) entry which is preliminary data.</text>
</comment>
<evidence type="ECO:0000313" key="10">
    <source>
        <dbReference type="Proteomes" id="UP001586593"/>
    </source>
</evidence>
<dbReference type="Proteomes" id="UP001586593">
    <property type="component" value="Unassembled WGS sequence"/>
</dbReference>
<sequence length="960" mass="108498">MADAGDFADVFAIPDFWRPSPLLELAPPQGQFFSSNVDHKPPRNLGETIPPTREHGFFGNPPAMELPPLHPPGTQKIPWQGQPKTDDRGGFEPDDPWLTQRTEQEAAASSHRSWSEFTGKGECNSRILFVSEAEPAAFDAFLSRMTKNQRSEPTSDVNIVESALYRDCLLNLSLGRSSVCFVWDDEKATFLPCLDHLKVSGFSEGSLGQLVTACQDCGSATRSLRTFVNETYVSNAGPSRVALANAVDKILLTVQDELGARGQKLASLLQLQALVRPVRTILLYFMKLAERSRLVQCDEQLLSLLFQEAQSTEYRDDFLHHSLREVLQMASQPWTDFVEEWIGLKPESGPLLTKNGPGRSFVRVAQKMWIDDQGFELEEPDFFLDEDRMPSFIPDDLAQEIFETGRNLRFIRLSRPDHPLTRPEKIAATSQPKLQWQFDWDVITRVEEKAMEYETAMYDAIYHGLDSKTQFGPATYSAGTTASDALQIFGQDEETITKRMLASMQMLDQSIDPDAAAEDGLQCVVREQLFVQQSVSIHDIGLTPHWSLLPFLSFGPMVGAQARLVNWECMRLLFTEHRVRDHLHLQRQYHLVGNGLFCSHLSHALFDPELPSAERRPGVALDGVVMGLRLSRRDNWPPASSELRLSLMGVLADSFEARSEESGSSCPREDLLASISFAVRDLSPGEIDRCMDPSSLEALDFLRLSYKPPPVLLPVMTPVILLKYDKIFRMLLRLLRMLFVVNHLFRSISVGSRQGNSDNNAVYRFRVEAHHFVTQLTAYFLETGIGGPWRRFECWLDSVQDALSTSKYTRGRGPAGDMLARNCYSPNQLRDYHERTLDEIMNVLLLRKRQQPVMELLEGIFGTILQFAKLFESRTEPTALSDNAEQELAEINKLYFTFKEKARVFINVCRGLSEKGVVGSTKFNFGEGNTSWTTYEAGENPIARLLLLLDMSDRFGMPPR</sequence>
<comment type="subcellular location">
    <subcellularLocation>
        <location evidence="5">Cytoplasm</location>
        <location evidence="5">Cytoskeleton</location>
        <location evidence="5">Microtubule organizing center</location>
    </subcellularLocation>
</comment>
<evidence type="ECO:0000256" key="6">
    <source>
        <dbReference type="SAM" id="MobiDB-lite"/>
    </source>
</evidence>
<feature type="domain" description="Gamma tubulin complex component protein N-terminal" evidence="8">
    <location>
        <begin position="168"/>
        <end position="431"/>
    </location>
</feature>
<evidence type="ECO:0000256" key="3">
    <source>
        <dbReference type="ARBA" id="ARBA00022701"/>
    </source>
</evidence>
<dbReference type="PANTHER" id="PTHR19302">
    <property type="entry name" value="GAMMA TUBULIN COMPLEX PROTEIN"/>
    <property type="match status" value="1"/>
</dbReference>
<evidence type="ECO:0000259" key="7">
    <source>
        <dbReference type="Pfam" id="PF04130"/>
    </source>
</evidence>
<evidence type="ECO:0000259" key="8">
    <source>
        <dbReference type="Pfam" id="PF17681"/>
    </source>
</evidence>
<dbReference type="InterPro" id="IPR040457">
    <property type="entry name" value="GCP_C"/>
</dbReference>
<keyword evidence="4 5" id="KW-0206">Cytoskeleton</keyword>
<dbReference type="Pfam" id="PF17681">
    <property type="entry name" value="GCP_N_terminal"/>
    <property type="match status" value="1"/>
</dbReference>
<organism evidence="9 10">
    <name type="scientific">Phialemonium thermophilum</name>
    <dbReference type="NCBI Taxonomy" id="223376"/>
    <lineage>
        <taxon>Eukaryota</taxon>
        <taxon>Fungi</taxon>
        <taxon>Dikarya</taxon>
        <taxon>Ascomycota</taxon>
        <taxon>Pezizomycotina</taxon>
        <taxon>Sordariomycetes</taxon>
        <taxon>Sordariomycetidae</taxon>
        <taxon>Cephalothecales</taxon>
        <taxon>Cephalothecaceae</taxon>
        <taxon>Phialemonium</taxon>
    </lineage>
</organism>
<proteinExistence type="inferred from homology"/>
<evidence type="ECO:0000313" key="9">
    <source>
        <dbReference type="EMBL" id="KAL1883794.1"/>
    </source>
</evidence>
<feature type="domain" description="Gamma tubulin complex component C-terminal" evidence="7">
    <location>
        <begin position="580"/>
        <end position="953"/>
    </location>
</feature>
<dbReference type="EMBL" id="JAZHXJ010000006">
    <property type="protein sequence ID" value="KAL1883794.1"/>
    <property type="molecule type" value="Genomic_DNA"/>
</dbReference>
<dbReference type="InterPro" id="IPR041470">
    <property type="entry name" value="GCP_N"/>
</dbReference>
<keyword evidence="10" id="KW-1185">Reference proteome</keyword>
<reference evidence="9 10" key="1">
    <citation type="journal article" date="2024" name="Commun. Biol.">
        <title>Comparative genomic analysis of thermophilic fungi reveals convergent evolutionary adaptations and gene losses.</title>
        <authorList>
            <person name="Steindorff A.S."/>
            <person name="Aguilar-Pontes M.V."/>
            <person name="Robinson A.J."/>
            <person name="Andreopoulos B."/>
            <person name="LaButti K."/>
            <person name="Kuo A."/>
            <person name="Mondo S."/>
            <person name="Riley R."/>
            <person name="Otillar R."/>
            <person name="Haridas S."/>
            <person name="Lipzen A."/>
            <person name="Grimwood J."/>
            <person name="Schmutz J."/>
            <person name="Clum A."/>
            <person name="Reid I.D."/>
            <person name="Moisan M.C."/>
            <person name="Butler G."/>
            <person name="Nguyen T.T.M."/>
            <person name="Dewar K."/>
            <person name="Conant G."/>
            <person name="Drula E."/>
            <person name="Henrissat B."/>
            <person name="Hansel C."/>
            <person name="Singer S."/>
            <person name="Hutchinson M.I."/>
            <person name="de Vries R.P."/>
            <person name="Natvig D.O."/>
            <person name="Powell A.J."/>
            <person name="Tsang A."/>
            <person name="Grigoriev I.V."/>
        </authorList>
    </citation>
    <scope>NUCLEOTIDE SEQUENCE [LARGE SCALE GENOMIC DNA]</scope>
    <source>
        <strain evidence="9 10">ATCC 24622</strain>
    </source>
</reference>
<dbReference type="InterPro" id="IPR007259">
    <property type="entry name" value="GCP"/>
</dbReference>
<feature type="region of interest" description="Disordered" evidence="6">
    <location>
        <begin position="66"/>
        <end position="97"/>
    </location>
</feature>
<comment type="similarity">
    <text evidence="1 5">Belongs to the TUBGCP family.</text>
</comment>
<protein>
    <recommendedName>
        <fullName evidence="5">Spindle pole body component</fullName>
    </recommendedName>
</protein>